<evidence type="ECO:0000313" key="1">
    <source>
        <dbReference type="EMBL" id="MBR0576792.1"/>
    </source>
</evidence>
<sequence>MEKQYIKAYSKHGLAPIFGVFANEMNGIVYIIADEELRPCTKMHFDFYLVDPFTLKETPYKGVEE</sequence>
<proteinExistence type="predicted"/>
<evidence type="ECO:0000313" key="2">
    <source>
        <dbReference type="Proteomes" id="UP000675379"/>
    </source>
</evidence>
<keyword evidence="2" id="KW-1185">Reference proteome</keyword>
<protein>
    <submittedName>
        <fullName evidence="1">Uncharacterized protein</fullName>
    </submittedName>
</protein>
<dbReference type="AlphaFoldDB" id="A0A941HS01"/>
<organism evidence="1 2">
    <name type="scientific">Proteiniclasticum sediminis</name>
    <dbReference type="NCBI Taxonomy" id="2804028"/>
    <lineage>
        <taxon>Bacteria</taxon>
        <taxon>Bacillati</taxon>
        <taxon>Bacillota</taxon>
        <taxon>Clostridia</taxon>
        <taxon>Eubacteriales</taxon>
        <taxon>Clostridiaceae</taxon>
        <taxon>Proteiniclasticum</taxon>
    </lineage>
</organism>
<gene>
    <name evidence="1" type="ORF">KCG48_10650</name>
</gene>
<comment type="caution">
    <text evidence="1">The sequence shown here is derived from an EMBL/GenBank/DDBJ whole genome shotgun (WGS) entry which is preliminary data.</text>
</comment>
<dbReference type="RefSeq" id="WP_211802211.1">
    <property type="nucleotide sequence ID" value="NZ_JAGSCS010000014.1"/>
</dbReference>
<dbReference type="EMBL" id="JAGSCS010000014">
    <property type="protein sequence ID" value="MBR0576792.1"/>
    <property type="molecule type" value="Genomic_DNA"/>
</dbReference>
<name>A0A941HS01_9CLOT</name>
<reference evidence="1" key="1">
    <citation type="submission" date="2021-04" db="EMBL/GenBank/DDBJ databases">
        <title>Proteiniclasticum sedimins sp. nov., an obligate anaerobic bacterium isolated from anaerobic sludge.</title>
        <authorList>
            <person name="Liu J."/>
        </authorList>
    </citation>
    <scope>NUCLEOTIDE SEQUENCE</scope>
    <source>
        <strain evidence="1">BAD-10</strain>
    </source>
</reference>
<dbReference type="Proteomes" id="UP000675379">
    <property type="component" value="Unassembled WGS sequence"/>
</dbReference>
<accession>A0A941HS01</accession>